<dbReference type="InterPro" id="IPR001279">
    <property type="entry name" value="Metallo-B-lactamas"/>
</dbReference>
<reference evidence="3 4" key="1">
    <citation type="submission" date="2020-08" db="EMBL/GenBank/DDBJ databases">
        <title>A Genomic Blueprint of the Chicken Gut Microbiome.</title>
        <authorList>
            <person name="Gilroy R."/>
            <person name="Ravi A."/>
            <person name="Getino M."/>
            <person name="Pursley I."/>
            <person name="Horton D.L."/>
            <person name="Alikhan N.-F."/>
            <person name="Baker D."/>
            <person name="Gharbi K."/>
            <person name="Hall N."/>
            <person name="Watson M."/>
            <person name="Adriaenssens E.M."/>
            <person name="Foster-Nyarko E."/>
            <person name="Jarju S."/>
            <person name="Secka A."/>
            <person name="Antonio M."/>
            <person name="Oren A."/>
            <person name="Chaudhuri R."/>
            <person name="La Ragione R.M."/>
            <person name="Hildebrand F."/>
            <person name="Pallen M.J."/>
        </authorList>
    </citation>
    <scope>NUCLEOTIDE SEQUENCE [LARGE SCALE GENOMIC DNA]</scope>
    <source>
        <strain evidence="3 4">Re31</strain>
    </source>
</reference>
<dbReference type="PANTHER" id="PTHR30619:SF7">
    <property type="entry name" value="BETA-LACTAMASE DOMAIN PROTEIN"/>
    <property type="match status" value="1"/>
</dbReference>
<dbReference type="InterPro" id="IPR035681">
    <property type="entry name" value="ComA-like_MBL"/>
</dbReference>
<dbReference type="InterPro" id="IPR052159">
    <property type="entry name" value="Competence_DNA_uptake"/>
</dbReference>
<name>A0ABR8XAI1_9BACL</name>
<dbReference type="Pfam" id="PF00753">
    <property type="entry name" value="Lactamase_B"/>
    <property type="match status" value="1"/>
</dbReference>
<organism evidence="3 4">
    <name type="scientific">Ureibacillus galli</name>
    <dbReference type="NCBI Taxonomy" id="2762222"/>
    <lineage>
        <taxon>Bacteria</taxon>
        <taxon>Bacillati</taxon>
        <taxon>Bacillota</taxon>
        <taxon>Bacilli</taxon>
        <taxon>Bacillales</taxon>
        <taxon>Caryophanaceae</taxon>
        <taxon>Ureibacillus</taxon>
    </lineage>
</organism>
<feature type="domain" description="Metallo-beta-lactamase" evidence="2">
    <location>
        <begin position="37"/>
        <end position="233"/>
    </location>
</feature>
<keyword evidence="1" id="KW-0732">Signal</keyword>
<evidence type="ECO:0000313" key="4">
    <source>
        <dbReference type="Proteomes" id="UP000640930"/>
    </source>
</evidence>
<proteinExistence type="predicted"/>
<dbReference type="SMART" id="SM00849">
    <property type="entry name" value="Lactamase_B"/>
    <property type="match status" value="1"/>
</dbReference>
<dbReference type="PANTHER" id="PTHR30619">
    <property type="entry name" value="DNA INTERNALIZATION/COMPETENCE PROTEIN COMEC/REC2"/>
    <property type="match status" value="1"/>
</dbReference>
<keyword evidence="4" id="KW-1185">Reference proteome</keyword>
<feature type="signal peptide" evidence="1">
    <location>
        <begin position="1"/>
        <end position="24"/>
    </location>
</feature>
<dbReference type="CDD" id="cd07731">
    <property type="entry name" value="ComA-like_MBL-fold"/>
    <property type="match status" value="1"/>
</dbReference>
<evidence type="ECO:0000256" key="1">
    <source>
        <dbReference type="SAM" id="SignalP"/>
    </source>
</evidence>
<dbReference type="Gene3D" id="3.60.15.10">
    <property type="entry name" value="Ribonuclease Z/Hydroxyacylglutathione hydrolase-like"/>
    <property type="match status" value="1"/>
</dbReference>
<evidence type="ECO:0000313" key="3">
    <source>
        <dbReference type="EMBL" id="MBD8026320.1"/>
    </source>
</evidence>
<accession>A0ABR8XAI1</accession>
<evidence type="ECO:0000259" key="2">
    <source>
        <dbReference type="SMART" id="SM00849"/>
    </source>
</evidence>
<feature type="chain" id="PRO_5047013475" evidence="1">
    <location>
        <begin position="25"/>
        <end position="279"/>
    </location>
</feature>
<dbReference type="Proteomes" id="UP000640930">
    <property type="component" value="Unassembled WGS sequence"/>
</dbReference>
<dbReference type="InterPro" id="IPR036866">
    <property type="entry name" value="RibonucZ/Hydroxyglut_hydro"/>
</dbReference>
<protein>
    <submittedName>
        <fullName evidence="3">MBL fold metallo-hydrolase</fullName>
    </submittedName>
</protein>
<comment type="caution">
    <text evidence="3">The sequence shown here is derived from an EMBL/GenBank/DDBJ whole genome shotgun (WGS) entry which is preliminary data.</text>
</comment>
<dbReference type="SUPFAM" id="SSF56281">
    <property type="entry name" value="Metallo-hydrolase/oxidoreductase"/>
    <property type="match status" value="1"/>
</dbReference>
<sequence length="279" mass="30499">MKKILLSVVLLLSTIFSFTQSTEAATTVKVHYINVGQGDAILIQTGNENILIDAGGKGKGDEVVAYLKKQKIKTLNAVVSTHPDADHIGGMEYVIKNMSVKAVYAPKVTHTTQAYKNFLTAVKSKKLTIKVAKKGVEIPTKAKDITLKFLAPVKDYNKKDLNNWSGVLHLKHNKKSFLFMGDAEKTAEADMLKAKVISDVDVLKVAHHGAKEATTANFLKVAKPNYSVISVGKNSYGHPTSDVLKRLKNVKSTVYRTDKNGNVVFTSTGTKITVKVDKK</sequence>
<dbReference type="RefSeq" id="WP_191706820.1">
    <property type="nucleotide sequence ID" value="NZ_JACSQA010000006.1"/>
</dbReference>
<gene>
    <name evidence="3" type="ORF">H9636_06575</name>
</gene>
<dbReference type="EMBL" id="JACSQA010000006">
    <property type="protein sequence ID" value="MBD8026320.1"/>
    <property type="molecule type" value="Genomic_DNA"/>
</dbReference>